<feature type="chain" id="PRO_5037944517" description="TonB-dependent Receptor Plug Domain" evidence="1">
    <location>
        <begin position="21"/>
        <end position="417"/>
    </location>
</feature>
<gene>
    <name evidence="2" type="ORF">E7102_02200</name>
</gene>
<reference evidence="2" key="1">
    <citation type="submission" date="2019-04" db="EMBL/GenBank/DDBJ databases">
        <title>Evolution of Biomass-Degrading Anaerobic Consortia Revealed by Metagenomics.</title>
        <authorList>
            <person name="Peng X."/>
        </authorList>
    </citation>
    <scope>NUCLEOTIDE SEQUENCE</scope>
    <source>
        <strain evidence="2">SIG141</strain>
    </source>
</reference>
<sequence length="417" mass="46792">MNNKIISLIAAMVLSLSAMAANIKTDREWYLAGEQMKVSVTVYDSQIAYAELCDANGLAASTIVGIKDGVGTGTIELPANLHSGFYALNVYTRNSSEVCNKLVAVVNTMSKSADDDVEWVKDENTKAVADGECKFVDVVKTDIPEKEGHMIKAHIKNTYDGKTYRRNQITPALSIIGMQIHYFEGKMINDTTAVFYVHGIHGKLPLVLSAVTDTDVSLPIEMVSQFAALLPEKLPHLVFHYNRSEVEARSLEMQRHQMAIAPVKRELQIGVFTDEATEEAVPLAYDPSVLGTTPDLTYNLDEYRQFFTIREVLLEYVECVRKVKNNGRTQLIVRRGEDHYNTSLATLVLIDGMPVIDVERLLSYDARRIHYINIYGGQYTFGNGVYNGILSFVTRSGQLTNYPTERNMQYLIYDFPQ</sequence>
<feature type="signal peptide" evidence="1">
    <location>
        <begin position="1"/>
        <end position="20"/>
    </location>
</feature>
<protein>
    <recommendedName>
        <fullName evidence="4">TonB-dependent Receptor Plug Domain</fullName>
    </recommendedName>
</protein>
<dbReference type="AlphaFoldDB" id="A0A928BQ48"/>
<keyword evidence="1" id="KW-0732">Signal</keyword>
<accession>A0A928BQ48</accession>
<comment type="caution">
    <text evidence="2">The sequence shown here is derived from an EMBL/GenBank/DDBJ whole genome shotgun (WGS) entry which is preliminary data.</text>
</comment>
<dbReference type="EMBL" id="SUYD01000002">
    <property type="protein sequence ID" value="MBE6265275.1"/>
    <property type="molecule type" value="Genomic_DNA"/>
</dbReference>
<organism evidence="2 3">
    <name type="scientific">Xylanibacter ruminicola</name>
    <name type="common">Prevotella ruminicola</name>
    <dbReference type="NCBI Taxonomy" id="839"/>
    <lineage>
        <taxon>Bacteria</taxon>
        <taxon>Pseudomonadati</taxon>
        <taxon>Bacteroidota</taxon>
        <taxon>Bacteroidia</taxon>
        <taxon>Bacteroidales</taxon>
        <taxon>Prevotellaceae</taxon>
        <taxon>Xylanibacter</taxon>
    </lineage>
</organism>
<evidence type="ECO:0000256" key="1">
    <source>
        <dbReference type="SAM" id="SignalP"/>
    </source>
</evidence>
<dbReference type="Proteomes" id="UP000763088">
    <property type="component" value="Unassembled WGS sequence"/>
</dbReference>
<name>A0A928BQ48_XYLRU</name>
<evidence type="ECO:0000313" key="2">
    <source>
        <dbReference type="EMBL" id="MBE6265275.1"/>
    </source>
</evidence>
<evidence type="ECO:0000313" key="3">
    <source>
        <dbReference type="Proteomes" id="UP000763088"/>
    </source>
</evidence>
<evidence type="ECO:0008006" key="4">
    <source>
        <dbReference type="Google" id="ProtNLM"/>
    </source>
</evidence>
<proteinExistence type="predicted"/>